<feature type="compositionally biased region" description="Basic and acidic residues" evidence="1">
    <location>
        <begin position="180"/>
        <end position="201"/>
    </location>
</feature>
<dbReference type="Pfam" id="PF13837">
    <property type="entry name" value="Myb_DNA-bind_4"/>
    <property type="match status" value="1"/>
</dbReference>
<keyword evidence="4" id="KW-1185">Reference proteome</keyword>
<evidence type="ECO:0000313" key="4">
    <source>
        <dbReference type="Proteomes" id="UP001497482"/>
    </source>
</evidence>
<dbReference type="AlphaFoldDB" id="A0AAV2JFV8"/>
<organism evidence="3 4">
    <name type="scientific">Knipowitschia caucasica</name>
    <name type="common">Caucasian dwarf goby</name>
    <name type="synonym">Pomatoschistus caucasicus</name>
    <dbReference type="NCBI Taxonomy" id="637954"/>
    <lineage>
        <taxon>Eukaryota</taxon>
        <taxon>Metazoa</taxon>
        <taxon>Chordata</taxon>
        <taxon>Craniata</taxon>
        <taxon>Vertebrata</taxon>
        <taxon>Euteleostomi</taxon>
        <taxon>Actinopterygii</taxon>
        <taxon>Neopterygii</taxon>
        <taxon>Teleostei</taxon>
        <taxon>Neoteleostei</taxon>
        <taxon>Acanthomorphata</taxon>
        <taxon>Gobiaria</taxon>
        <taxon>Gobiiformes</taxon>
        <taxon>Gobioidei</taxon>
        <taxon>Gobiidae</taxon>
        <taxon>Gobiinae</taxon>
        <taxon>Knipowitschia</taxon>
    </lineage>
</organism>
<dbReference type="InterPro" id="IPR044822">
    <property type="entry name" value="Myb_DNA-bind_4"/>
</dbReference>
<dbReference type="EMBL" id="OZ035834">
    <property type="protein sequence ID" value="CAL1576464.1"/>
    <property type="molecule type" value="Genomic_DNA"/>
</dbReference>
<reference evidence="3 4" key="1">
    <citation type="submission" date="2024-04" db="EMBL/GenBank/DDBJ databases">
        <authorList>
            <person name="Waldvogel A.-M."/>
            <person name="Schoenle A."/>
        </authorList>
    </citation>
    <scope>NUCLEOTIDE SEQUENCE [LARGE SCALE GENOMIC DNA]</scope>
</reference>
<feature type="compositionally biased region" description="Low complexity" evidence="1">
    <location>
        <begin position="131"/>
        <end position="143"/>
    </location>
</feature>
<feature type="region of interest" description="Disordered" evidence="1">
    <location>
        <begin position="131"/>
        <end position="212"/>
    </location>
</feature>
<evidence type="ECO:0000256" key="1">
    <source>
        <dbReference type="SAM" id="MobiDB-lite"/>
    </source>
</evidence>
<feature type="compositionally biased region" description="Pro residues" evidence="1">
    <location>
        <begin position="155"/>
        <end position="164"/>
    </location>
</feature>
<dbReference type="Proteomes" id="UP001497482">
    <property type="component" value="Chromosome 12"/>
</dbReference>
<sequence>MAPTDSYKWSPELTRKLIRFRAENEEKFLKSRYSAKKQWEIFLKENGLEGIVRPDKASKKWENLKRKYKELKLLKTGKGGTEEGEKTAADWQYFEDMHEVLGSRPSVDPPVVVASFLEDDNTTIVLEIEEPSTSAAAPSSSTANQDESQPTASSAPPPAPPAASPSPRKRKRKSSAIVEFLKEESTKEQKRHEESEEKETQPDSCTGAPPSLHIRNNRWAFIIRGNWPFLCLGKTPP</sequence>
<evidence type="ECO:0000313" key="3">
    <source>
        <dbReference type="EMBL" id="CAL1576464.1"/>
    </source>
</evidence>
<evidence type="ECO:0000259" key="2">
    <source>
        <dbReference type="Pfam" id="PF13837"/>
    </source>
</evidence>
<gene>
    <name evidence="3" type="ORF">KC01_LOCUS7897</name>
</gene>
<feature type="domain" description="Myb/SANT-like DNA-binding" evidence="2">
    <location>
        <begin position="7"/>
        <end position="100"/>
    </location>
</feature>
<proteinExistence type="predicted"/>
<protein>
    <recommendedName>
        <fullName evidence="2">Myb/SANT-like DNA-binding domain-containing protein</fullName>
    </recommendedName>
</protein>
<accession>A0AAV2JFV8</accession>
<name>A0AAV2JFV8_KNICA</name>